<evidence type="ECO:0000313" key="2">
    <source>
        <dbReference type="Proteomes" id="UP000226031"/>
    </source>
</evidence>
<reference evidence="1 2" key="1">
    <citation type="submission" date="2017-10" db="EMBL/GenBank/DDBJ databases">
        <title>Comparative genomics in systemic dimorphic fungi from Ajellomycetaceae.</title>
        <authorList>
            <person name="Munoz J.F."/>
            <person name="Mcewen J.G."/>
            <person name="Clay O.K."/>
            <person name="Cuomo C.A."/>
        </authorList>
    </citation>
    <scope>NUCLEOTIDE SEQUENCE [LARGE SCALE GENOMIC DNA]</scope>
    <source>
        <strain evidence="1 2">UAMH4076</strain>
    </source>
</reference>
<name>A0A2B7ZPN8_9EURO</name>
<sequence length="123" mass="13975">MLRCVNTYKQRRIQFGDCSRTGRDCPENSRKEEEWTSGKIYIPRLDDWKKRPLSLYHHVSFINEQTVLKLSGAKTPRRFEMKALGAPAEVVVASRTVISPRDAESEEVSNFTTGAQITMPATG</sequence>
<dbReference type="AlphaFoldDB" id="A0A2B7ZPN8"/>
<dbReference type="EMBL" id="PDND01000026">
    <property type="protein sequence ID" value="PGH35153.1"/>
    <property type="molecule type" value="Genomic_DNA"/>
</dbReference>
<accession>A0A2B7ZPN8</accession>
<organism evidence="1 2">
    <name type="scientific">[Emmonsia] crescens</name>
    <dbReference type="NCBI Taxonomy" id="73230"/>
    <lineage>
        <taxon>Eukaryota</taxon>
        <taxon>Fungi</taxon>
        <taxon>Dikarya</taxon>
        <taxon>Ascomycota</taxon>
        <taxon>Pezizomycotina</taxon>
        <taxon>Eurotiomycetes</taxon>
        <taxon>Eurotiomycetidae</taxon>
        <taxon>Onygenales</taxon>
        <taxon>Ajellomycetaceae</taxon>
        <taxon>Emergomyces</taxon>
    </lineage>
</organism>
<proteinExistence type="predicted"/>
<dbReference type="VEuPathDB" id="FungiDB:EMCG_04793"/>
<protein>
    <submittedName>
        <fullName evidence="1">Uncharacterized protein</fullName>
    </submittedName>
</protein>
<dbReference type="Proteomes" id="UP000226031">
    <property type="component" value="Unassembled WGS sequence"/>
</dbReference>
<gene>
    <name evidence="1" type="ORF">GX50_01965</name>
</gene>
<comment type="caution">
    <text evidence="1">The sequence shown here is derived from an EMBL/GenBank/DDBJ whole genome shotgun (WGS) entry which is preliminary data.</text>
</comment>
<keyword evidence="2" id="KW-1185">Reference proteome</keyword>
<evidence type="ECO:0000313" key="1">
    <source>
        <dbReference type="EMBL" id="PGH35153.1"/>
    </source>
</evidence>